<dbReference type="GO" id="GO:0003713">
    <property type="term" value="F:transcription coactivator activity"/>
    <property type="evidence" value="ECO:0007669"/>
    <property type="project" value="TreeGrafter"/>
</dbReference>
<dbReference type="PROSITE" id="PS51727">
    <property type="entry name" value="CBP_P300_HAT"/>
    <property type="match status" value="1"/>
</dbReference>
<dbReference type="Pfam" id="PF02135">
    <property type="entry name" value="zf-TAZ"/>
    <property type="match status" value="1"/>
</dbReference>
<dbReference type="PROSITE" id="PS50134">
    <property type="entry name" value="ZF_TAZ"/>
    <property type="match status" value="1"/>
</dbReference>
<dbReference type="EC" id="2.3.1.48" evidence="2"/>
<dbReference type="PANTHER" id="PTHR13808">
    <property type="entry name" value="CBP/P300-RELATED"/>
    <property type="match status" value="1"/>
</dbReference>
<evidence type="ECO:0000256" key="5">
    <source>
        <dbReference type="ARBA" id="ARBA00022771"/>
    </source>
</evidence>
<dbReference type="AlphaFoldDB" id="A0AAV6XSV4"/>
<dbReference type="GO" id="GO:0000123">
    <property type="term" value="C:histone acetyltransferase complex"/>
    <property type="evidence" value="ECO:0007669"/>
    <property type="project" value="TreeGrafter"/>
</dbReference>
<feature type="compositionally biased region" description="Low complexity" evidence="10">
    <location>
        <begin position="581"/>
        <end position="590"/>
    </location>
</feature>
<dbReference type="InterPro" id="IPR013178">
    <property type="entry name" value="Histone_AcTrfase_Rtt109/CBP"/>
</dbReference>
<reference evidence="13" key="1">
    <citation type="submission" date="2019-10" db="EMBL/GenBank/DDBJ databases">
        <authorList>
            <person name="Zhang R."/>
            <person name="Pan Y."/>
            <person name="Wang J."/>
            <person name="Ma R."/>
            <person name="Yu S."/>
        </authorList>
    </citation>
    <scope>NUCLEOTIDE SEQUENCE</scope>
    <source>
        <strain evidence="13">LA-IB0</strain>
        <tissue evidence="13">Leaf</tissue>
    </source>
</reference>
<feature type="region of interest" description="Disordered" evidence="10">
    <location>
        <begin position="190"/>
        <end position="210"/>
    </location>
</feature>
<dbReference type="GO" id="GO:0005667">
    <property type="term" value="C:transcription regulator complex"/>
    <property type="evidence" value="ECO:0007669"/>
    <property type="project" value="TreeGrafter"/>
</dbReference>
<evidence type="ECO:0000256" key="7">
    <source>
        <dbReference type="ARBA" id="ARBA00023015"/>
    </source>
</evidence>
<gene>
    <name evidence="13" type="ORF">BUALT_Bualt04G0127500</name>
</gene>
<dbReference type="InterPro" id="IPR031162">
    <property type="entry name" value="CBP_P300_HAT"/>
</dbReference>
<comment type="subcellular location">
    <subcellularLocation>
        <location evidence="1">Nucleus</location>
    </subcellularLocation>
</comment>
<dbReference type="Gene3D" id="1.20.1020.10">
    <property type="entry name" value="TAZ domain"/>
    <property type="match status" value="2"/>
</dbReference>
<evidence type="ECO:0000256" key="9">
    <source>
        <dbReference type="ARBA" id="ARBA00023242"/>
    </source>
</evidence>
<feature type="domain" description="CBP/p300-type HAT" evidence="12">
    <location>
        <begin position="779"/>
        <end position="1138"/>
    </location>
</feature>
<keyword evidence="14" id="KW-1185">Reference proteome</keyword>
<dbReference type="SUPFAM" id="SSF57933">
    <property type="entry name" value="TAZ domain"/>
    <property type="match status" value="1"/>
</dbReference>
<dbReference type="InterPro" id="IPR001965">
    <property type="entry name" value="Znf_PHD"/>
</dbReference>
<dbReference type="GO" id="GO:0004402">
    <property type="term" value="F:histone acetyltransferase activity"/>
    <property type="evidence" value="ECO:0007669"/>
    <property type="project" value="InterPro"/>
</dbReference>
<sequence>MEWFDQRSDDGRELNEAFPYNDFPVPHNPRTKTGLGVSPGFSDPYASCSGFDYSMASNAGCGELRLTDRNYTRFFQQSALGSSSSVVDLKEVFGSPSSVMTSSGGDSCSDKAQSNVGAVYAQSGFSEPTRDCIKHRELVESNPNFDHVGAQSFPVSNMRLDKYNAWYPQQIASLVPKDANNLSSMLLSKPKSTHEGFSQSGHQIPQPRQCHLQPCHPPPNSDVSLRAQVYGSVGQQRFYNEVQRERSIRLPQPSVDQLQRFQQQRFCTGQAPKRSGEIQDAQDILISYFRYKSKPMFACGGQQGFVAHLHLRLCNGRQCECEKYHFLVSHFENCHNTDCQICEPVRQSRKNINSTPVFKSCPGIRINSGVEEPKGYFRPRDYNIEGVQPTHKRMKMDNAVPHDGWSLGDIVLPFLRRSIGGVTDDKGISMNTNNELLRSKEAPTTDGSRNDTADYGGKTDDGLVGLAKSSEDPTNWPTLDKESPSSIGDFGKSLPSTNVFDNKELKTDYAFCRSEELNLVDKQKEKRGDSISKIKSDSTSSCRSLTSDGISVLSEEPPFSQAEKIKLISEAGDGERDAKCDSSTSTSDCKSGSDLEGLKDLGVSAIDSFTAEQIKEHLHSLNQSMNLNVEKELTRNTSDHTVAEGTCQLCAGGQLMFTAPPMYCTCCGRPIKRMSTYYSEKDEMGTRSCFCISCFRKFRSGNISLRGGSFSKAKLDKCKNIEENEEEGWVQCDKCECWQHQVCGLYNSIRDLGGKGYYICPLCRLAEREAIEHVSTPPAFGAQDLPRTMLSDHIEQRLFSNLERERKQRANLEGRSPEEVPGAEDLTVRVVLAIDKQLKVKQQFLDILHGETYPTEFPYKSKVILLFQKIEGVDVCLFAMYVQEYGSECGHPNKRSVYISYLDSVKHFRPEIRSVGGVALRTFVYHEILIGYLDYCKRRGFTTCYIWACPPLKGQDYILHCHPETQKRPLSAKLLQWYKKMLKKAVEENVVVECTNLYDYFFVPSEVCNSKVTAARLPCFDGDYWSGAIEDTLQTIENKNGGESERKVKNMTNRTLRLMGHTNLSVDATKDVLVMQKIPVNDVAADTDDKDVLLDNEIIENRYSFLSFCEKNHYQFDTLRRAKYSSMMILHHLHKTTALTVRTKSECITKSMQMQQQRASEVKALLDLLDHANQCEATRDHPCSYSKCFHLKKLFRHSRECKSRVDGGCNNCKKIWSLLRLHARNCSDSNCNFPRCMDIKNHKEKLATQSEVQRRAAVTIVDRERSV</sequence>
<organism evidence="13 14">
    <name type="scientific">Buddleja alternifolia</name>
    <dbReference type="NCBI Taxonomy" id="168488"/>
    <lineage>
        <taxon>Eukaryota</taxon>
        <taxon>Viridiplantae</taxon>
        <taxon>Streptophyta</taxon>
        <taxon>Embryophyta</taxon>
        <taxon>Tracheophyta</taxon>
        <taxon>Spermatophyta</taxon>
        <taxon>Magnoliopsida</taxon>
        <taxon>eudicotyledons</taxon>
        <taxon>Gunneridae</taxon>
        <taxon>Pentapetalae</taxon>
        <taxon>asterids</taxon>
        <taxon>lamiids</taxon>
        <taxon>Lamiales</taxon>
        <taxon>Scrophulariaceae</taxon>
        <taxon>Buddlejeae</taxon>
        <taxon>Buddleja</taxon>
    </lineage>
</organism>
<dbReference type="GO" id="GO:0005634">
    <property type="term" value="C:nucleus"/>
    <property type="evidence" value="ECO:0007669"/>
    <property type="project" value="UniProtKB-SubCell"/>
</dbReference>
<feature type="compositionally biased region" description="Basic and acidic residues" evidence="10">
    <location>
        <begin position="437"/>
        <end position="461"/>
    </location>
</feature>
<feature type="domain" description="TAZ-type" evidence="11">
    <location>
        <begin position="1147"/>
        <end position="1239"/>
    </location>
</feature>
<dbReference type="InterPro" id="IPR011011">
    <property type="entry name" value="Znf_FYVE_PHD"/>
</dbReference>
<comment type="caution">
    <text evidence="13">The sequence shown here is derived from an EMBL/GenBank/DDBJ whole genome shotgun (WGS) entry which is preliminary data.</text>
</comment>
<evidence type="ECO:0000256" key="6">
    <source>
        <dbReference type="ARBA" id="ARBA00022833"/>
    </source>
</evidence>
<dbReference type="PANTHER" id="PTHR13808:SF53">
    <property type="entry name" value="HISTONE ACETYLTRANSFERASE HAC2"/>
    <property type="match status" value="1"/>
</dbReference>
<proteinExistence type="predicted"/>
<evidence type="ECO:0000256" key="1">
    <source>
        <dbReference type="ARBA" id="ARBA00004123"/>
    </source>
</evidence>
<keyword evidence="3" id="KW-0808">Transferase</keyword>
<accession>A0AAV6XSV4</accession>
<dbReference type="Pfam" id="PF08214">
    <property type="entry name" value="HAT_KAT11"/>
    <property type="match status" value="1"/>
</dbReference>
<evidence type="ECO:0000259" key="12">
    <source>
        <dbReference type="PROSITE" id="PS51727"/>
    </source>
</evidence>
<dbReference type="SMART" id="SM01250">
    <property type="entry name" value="KAT11"/>
    <property type="match status" value="1"/>
</dbReference>
<dbReference type="GO" id="GO:0008270">
    <property type="term" value="F:zinc ion binding"/>
    <property type="evidence" value="ECO:0007669"/>
    <property type="project" value="UniProtKB-KW"/>
</dbReference>
<feature type="region of interest" description="Disordered" evidence="10">
    <location>
        <begin position="430"/>
        <end position="490"/>
    </location>
</feature>
<evidence type="ECO:0000256" key="2">
    <source>
        <dbReference type="ARBA" id="ARBA00013184"/>
    </source>
</evidence>
<keyword evidence="8" id="KW-0804">Transcription</keyword>
<evidence type="ECO:0000256" key="3">
    <source>
        <dbReference type="ARBA" id="ARBA00022679"/>
    </source>
</evidence>
<evidence type="ECO:0000256" key="8">
    <source>
        <dbReference type="ARBA" id="ARBA00023163"/>
    </source>
</evidence>
<dbReference type="SUPFAM" id="SSF57903">
    <property type="entry name" value="FYVE/PHD zinc finger"/>
    <property type="match status" value="1"/>
</dbReference>
<name>A0AAV6XSV4_9LAMI</name>
<dbReference type="Proteomes" id="UP000826271">
    <property type="component" value="Unassembled WGS sequence"/>
</dbReference>
<dbReference type="SMART" id="SM00551">
    <property type="entry name" value="ZnF_TAZ"/>
    <property type="match status" value="1"/>
</dbReference>
<evidence type="ECO:0000313" key="13">
    <source>
        <dbReference type="EMBL" id="KAG8384530.1"/>
    </source>
</evidence>
<evidence type="ECO:0000313" key="14">
    <source>
        <dbReference type="Proteomes" id="UP000826271"/>
    </source>
</evidence>
<dbReference type="SMART" id="SM00249">
    <property type="entry name" value="PHD"/>
    <property type="match status" value="1"/>
</dbReference>
<evidence type="ECO:0000256" key="10">
    <source>
        <dbReference type="SAM" id="MobiDB-lite"/>
    </source>
</evidence>
<keyword evidence="4" id="KW-0479">Metal-binding</keyword>
<keyword evidence="6" id="KW-0862">Zinc</keyword>
<keyword evidence="5" id="KW-0863">Zinc-finger</keyword>
<feature type="region of interest" description="Disordered" evidence="10">
    <location>
        <begin position="573"/>
        <end position="592"/>
    </location>
</feature>
<protein>
    <recommendedName>
        <fullName evidence="2">histone acetyltransferase</fullName>
        <ecNumber evidence="2">2.3.1.48</ecNumber>
    </recommendedName>
</protein>
<keyword evidence="7" id="KW-0805">Transcription regulation</keyword>
<keyword evidence="9" id="KW-0539">Nucleus</keyword>
<dbReference type="InterPro" id="IPR013083">
    <property type="entry name" value="Znf_RING/FYVE/PHD"/>
</dbReference>
<dbReference type="EMBL" id="WHWC01000004">
    <property type="protein sequence ID" value="KAG8384530.1"/>
    <property type="molecule type" value="Genomic_DNA"/>
</dbReference>
<dbReference type="Gene3D" id="3.30.40.10">
    <property type="entry name" value="Zinc/RING finger domain, C3HC4 (zinc finger)"/>
    <property type="match status" value="1"/>
</dbReference>
<evidence type="ECO:0000256" key="4">
    <source>
        <dbReference type="ARBA" id="ARBA00022723"/>
    </source>
</evidence>
<dbReference type="GO" id="GO:0031490">
    <property type="term" value="F:chromatin DNA binding"/>
    <property type="evidence" value="ECO:0007669"/>
    <property type="project" value="TreeGrafter"/>
</dbReference>
<dbReference type="InterPro" id="IPR000197">
    <property type="entry name" value="Znf_TAZ"/>
</dbReference>
<evidence type="ECO:0000259" key="11">
    <source>
        <dbReference type="PROSITE" id="PS50134"/>
    </source>
</evidence>
<dbReference type="GO" id="GO:0045944">
    <property type="term" value="P:positive regulation of transcription by RNA polymerase II"/>
    <property type="evidence" value="ECO:0007669"/>
    <property type="project" value="TreeGrafter"/>
</dbReference>
<dbReference type="InterPro" id="IPR035898">
    <property type="entry name" value="TAZ_dom_sf"/>
</dbReference>